<dbReference type="RefSeq" id="WP_023043282.1">
    <property type="nucleotide sequence ID" value="NZ_KI518309.1"/>
</dbReference>
<comment type="caution">
    <text evidence="2">The sequence shown here is derived from an EMBL/GenBank/DDBJ whole genome shotgun (WGS) entry which is preliminary data.</text>
</comment>
<dbReference type="Proteomes" id="UP000017126">
    <property type="component" value="Unassembled WGS sequence"/>
</dbReference>
<reference evidence="2 3" key="1">
    <citation type="submission" date="2013-09" db="EMBL/GenBank/DDBJ databases">
        <title>The Genome Sequence of Enterococcus faecium 10/96A.</title>
        <authorList>
            <consortium name="The Broad Institute Genome Sequencing Platform"/>
            <consortium name="The Broad Institute Genome Sequencing Center for Infectious Disease"/>
            <person name="Earl A.M."/>
            <person name="Gilmore M.S."/>
            <person name="Lebreton F."/>
            <person name="Courvalin P."/>
            <person name="Walker B."/>
            <person name="Young S.K."/>
            <person name="Zeng Q."/>
            <person name="Gargeya S."/>
            <person name="Fitzgerald M."/>
            <person name="Haas B."/>
            <person name="Abouelleil A."/>
            <person name="Alvarado L."/>
            <person name="Arachchi H.M."/>
            <person name="Berlin A.M."/>
            <person name="Chapman S.B."/>
            <person name="Dewar J."/>
            <person name="Goldberg J."/>
            <person name="Griggs A."/>
            <person name="Gujja S."/>
            <person name="Hansen M."/>
            <person name="Howarth C."/>
            <person name="Imamovic A."/>
            <person name="Larimer J."/>
            <person name="McCowan C."/>
            <person name="Murphy C."/>
            <person name="Neiman D."/>
            <person name="Pearson M."/>
            <person name="Priest M."/>
            <person name="Roberts A."/>
            <person name="Saif S."/>
            <person name="Shea T."/>
            <person name="Sisk P."/>
            <person name="Sykes S."/>
            <person name="Wortman J."/>
            <person name="Nusbaum C."/>
            <person name="Birren B."/>
        </authorList>
    </citation>
    <scope>NUCLEOTIDE SEQUENCE [LARGE SCALE GENOMIC DNA]</scope>
    <source>
        <strain evidence="2 3">10/96A</strain>
    </source>
</reference>
<keyword evidence="1" id="KW-0472">Membrane</keyword>
<accession>A0AAV3KZ63</accession>
<evidence type="ECO:0000256" key="1">
    <source>
        <dbReference type="SAM" id="Phobius"/>
    </source>
</evidence>
<dbReference type="AlphaFoldDB" id="A0AAV3KZ63"/>
<gene>
    <name evidence="2" type="ORF">O991_03147</name>
</gene>
<keyword evidence="1" id="KW-0812">Transmembrane</keyword>
<name>A0AAV3KZ63_ENTFC</name>
<feature type="non-terminal residue" evidence="2">
    <location>
        <position position="1"/>
    </location>
</feature>
<dbReference type="EMBL" id="AXOL01000096">
    <property type="protein sequence ID" value="ERT44801.1"/>
    <property type="molecule type" value="Genomic_DNA"/>
</dbReference>
<feature type="transmembrane region" description="Helical" evidence="1">
    <location>
        <begin position="12"/>
        <end position="35"/>
    </location>
</feature>
<protein>
    <submittedName>
        <fullName evidence="2">Uncharacterized protein</fullName>
    </submittedName>
</protein>
<keyword evidence="1" id="KW-1133">Transmembrane helix</keyword>
<proteinExistence type="predicted"/>
<organism evidence="2 3">
    <name type="scientific">Enterococcus faecium 10/96A</name>
    <dbReference type="NCBI Taxonomy" id="1391465"/>
    <lineage>
        <taxon>Bacteria</taxon>
        <taxon>Bacillati</taxon>
        <taxon>Bacillota</taxon>
        <taxon>Bacilli</taxon>
        <taxon>Lactobacillales</taxon>
        <taxon>Enterococcaceae</taxon>
        <taxon>Enterococcus</taxon>
    </lineage>
</organism>
<evidence type="ECO:0000313" key="2">
    <source>
        <dbReference type="EMBL" id="ERT44801.1"/>
    </source>
</evidence>
<sequence>CFFWAKIVNNLVHLPLFFALLNYGLWIAIALVIVWRPYNNPGQRQIFAIIESIFFTDKNHYHALDPNRNYHGTYKEDE</sequence>
<evidence type="ECO:0000313" key="3">
    <source>
        <dbReference type="Proteomes" id="UP000017126"/>
    </source>
</evidence>